<dbReference type="Pfam" id="PF07900">
    <property type="entry name" value="DUF1670"/>
    <property type="match status" value="1"/>
</dbReference>
<name>X1LP82_9ZZZZ</name>
<feature type="non-terminal residue" evidence="1">
    <location>
        <position position="1"/>
    </location>
</feature>
<dbReference type="AlphaFoldDB" id="X1LP82"/>
<organism evidence="1">
    <name type="scientific">marine sediment metagenome</name>
    <dbReference type="NCBI Taxonomy" id="412755"/>
    <lineage>
        <taxon>unclassified sequences</taxon>
        <taxon>metagenomes</taxon>
        <taxon>ecological metagenomes</taxon>
    </lineage>
</organism>
<gene>
    <name evidence="1" type="ORF">S06H3_21658</name>
</gene>
<dbReference type="InterPro" id="IPR012872">
    <property type="entry name" value="DUF1670"/>
</dbReference>
<accession>X1LP82</accession>
<evidence type="ECO:0008006" key="2">
    <source>
        <dbReference type="Google" id="ProtNLM"/>
    </source>
</evidence>
<dbReference type="EMBL" id="BARV01011411">
    <property type="protein sequence ID" value="GAI07636.1"/>
    <property type="molecule type" value="Genomic_DNA"/>
</dbReference>
<comment type="caution">
    <text evidence="1">The sequence shown here is derived from an EMBL/GenBank/DDBJ whole genome shotgun (WGS) entry which is preliminary data.</text>
</comment>
<reference evidence="1" key="1">
    <citation type="journal article" date="2014" name="Front. Microbiol.">
        <title>High frequency of phylogenetically diverse reductive dehalogenase-homologous genes in deep subseafloor sedimentary metagenomes.</title>
        <authorList>
            <person name="Kawai M."/>
            <person name="Futagami T."/>
            <person name="Toyoda A."/>
            <person name="Takaki Y."/>
            <person name="Nishi S."/>
            <person name="Hori S."/>
            <person name="Arai W."/>
            <person name="Tsubouchi T."/>
            <person name="Morono Y."/>
            <person name="Uchiyama I."/>
            <person name="Ito T."/>
            <person name="Fujiyama A."/>
            <person name="Inagaki F."/>
            <person name="Takami H."/>
        </authorList>
    </citation>
    <scope>NUCLEOTIDE SEQUENCE</scope>
    <source>
        <strain evidence="1">Expedition CK06-06</strain>
    </source>
</reference>
<sequence length="221" mass="25292">YSPPKGNISPGQMVWLAIDREDYPGRAKKISATKMKSVILTLISSDDIKKLRLGKKRVDIYPDIIARLCLEAEDQGGLLTLIDLSKILNLSMLSISKYKGKWETTHKKILPTRGSIHDMGRTFTHKKEILSLYLEGATTSEIARTTGHDPVNVDRYIDDFQRILLLYEDGNQPSKICFYTGLGRKLVSEYIDFIKEHNITHSRIQSYVRKKLIEIKNLKVK</sequence>
<evidence type="ECO:0000313" key="1">
    <source>
        <dbReference type="EMBL" id="GAI07636.1"/>
    </source>
</evidence>
<protein>
    <recommendedName>
        <fullName evidence="2">DUF1670 domain-containing protein</fullName>
    </recommendedName>
</protein>
<proteinExistence type="predicted"/>